<accession>A0A499QMD2</accession>
<reference evidence="1" key="1">
    <citation type="submission" date="2018-04" db="EMBL/GenBank/DDBJ databases">
        <title>BAC sequences from Pyxicephalus adspersus.</title>
        <authorList>
            <person name="Malone J.H."/>
        </authorList>
    </citation>
    <scope>NUCLEOTIDE SEQUENCE</scope>
</reference>
<evidence type="ECO:0000313" key="1">
    <source>
        <dbReference type="EMBL" id="AWH61135.1"/>
    </source>
</evidence>
<proteinExistence type="predicted"/>
<organism evidence="1">
    <name type="scientific">Pyxicephalus adspersus</name>
    <name type="common">African bullfrog</name>
    <dbReference type="NCBI Taxonomy" id="30357"/>
    <lineage>
        <taxon>Eukaryota</taxon>
        <taxon>Metazoa</taxon>
        <taxon>Chordata</taxon>
        <taxon>Craniata</taxon>
        <taxon>Vertebrata</taxon>
        <taxon>Euteleostomi</taxon>
        <taxon>Amphibia</taxon>
        <taxon>Batrachia</taxon>
        <taxon>Anura</taxon>
        <taxon>Neobatrachia</taxon>
        <taxon>Ranoidea</taxon>
        <taxon>Pyxicephalidae</taxon>
        <taxon>Pyxicephalinae</taxon>
        <taxon>Pyxicephalus</taxon>
    </lineage>
</organism>
<protein>
    <submittedName>
        <fullName evidence="1">Uncharacterized protein</fullName>
    </submittedName>
</protein>
<gene>
    <name evidence="1" type="ORF">maker-92A13-exonerate_protein2genome-gene-0.9</name>
</gene>
<sequence>MDFFNVICYLLANALNPGP</sequence>
<dbReference type="AlphaFoldDB" id="A0A499QMD2"/>
<name>A0A499QMD2_PYXAD</name>
<dbReference type="EMBL" id="MH186047">
    <property type="protein sequence ID" value="AWH61135.1"/>
    <property type="molecule type" value="Genomic_DNA"/>
</dbReference>